<proteinExistence type="predicted"/>
<sequence length="74" mass="8357">MSRQAWSIEDAEGELAMEMFCQVMSQVRCFGLEERGDGTAGSDVRFTEYVAMKIRGKDRWAEAGKVLQHLDSNP</sequence>
<evidence type="ECO:0000313" key="2">
    <source>
        <dbReference type="Proteomes" id="UP000186817"/>
    </source>
</evidence>
<reference evidence="1 2" key="1">
    <citation type="submission" date="2016-02" db="EMBL/GenBank/DDBJ databases">
        <title>Genome analysis of coral dinoflagellate symbionts highlights evolutionary adaptations to a symbiotic lifestyle.</title>
        <authorList>
            <person name="Aranda M."/>
            <person name="Li Y."/>
            <person name="Liew Y.J."/>
            <person name="Baumgarten S."/>
            <person name="Simakov O."/>
            <person name="Wilson M."/>
            <person name="Piel J."/>
            <person name="Ashoor H."/>
            <person name="Bougouffa S."/>
            <person name="Bajic V.B."/>
            <person name="Ryu T."/>
            <person name="Ravasi T."/>
            <person name="Bayer T."/>
            <person name="Micklem G."/>
            <person name="Kim H."/>
            <person name="Bhak J."/>
            <person name="Lajeunesse T.C."/>
            <person name="Voolstra C.R."/>
        </authorList>
    </citation>
    <scope>NUCLEOTIDE SEQUENCE [LARGE SCALE GENOMIC DNA]</scope>
    <source>
        <strain evidence="1 2">CCMP2467</strain>
    </source>
</reference>
<gene>
    <name evidence="1" type="ORF">AK812_SmicGene15798</name>
</gene>
<name>A0A1Q9E201_SYMMI</name>
<evidence type="ECO:0000313" key="1">
    <source>
        <dbReference type="EMBL" id="OLQ01447.1"/>
    </source>
</evidence>
<organism evidence="1 2">
    <name type="scientific">Symbiodinium microadriaticum</name>
    <name type="common">Dinoflagellate</name>
    <name type="synonym">Zooxanthella microadriatica</name>
    <dbReference type="NCBI Taxonomy" id="2951"/>
    <lineage>
        <taxon>Eukaryota</taxon>
        <taxon>Sar</taxon>
        <taxon>Alveolata</taxon>
        <taxon>Dinophyceae</taxon>
        <taxon>Suessiales</taxon>
        <taxon>Symbiodiniaceae</taxon>
        <taxon>Symbiodinium</taxon>
    </lineage>
</organism>
<dbReference type="EMBL" id="LSRX01000291">
    <property type="protein sequence ID" value="OLQ01447.1"/>
    <property type="molecule type" value="Genomic_DNA"/>
</dbReference>
<keyword evidence="2" id="KW-1185">Reference proteome</keyword>
<accession>A0A1Q9E201</accession>
<protein>
    <submittedName>
        <fullName evidence="1">Uncharacterized protein</fullName>
    </submittedName>
</protein>
<dbReference type="Proteomes" id="UP000186817">
    <property type="component" value="Unassembled WGS sequence"/>
</dbReference>
<comment type="caution">
    <text evidence="1">The sequence shown here is derived from an EMBL/GenBank/DDBJ whole genome shotgun (WGS) entry which is preliminary data.</text>
</comment>
<dbReference type="AlphaFoldDB" id="A0A1Q9E201"/>